<evidence type="ECO:0000256" key="5">
    <source>
        <dbReference type="ARBA" id="ARBA00023136"/>
    </source>
</evidence>
<comment type="similarity">
    <text evidence="2">Belongs to the CD36 family.</text>
</comment>
<evidence type="ECO:0000313" key="9">
    <source>
        <dbReference type="Proteomes" id="UP000039865"/>
    </source>
</evidence>
<dbReference type="Proteomes" id="UP000039865">
    <property type="component" value="Unassembled WGS sequence"/>
</dbReference>
<dbReference type="OMA" id="CKAWINI"/>
<dbReference type="PANTHER" id="PTHR11923">
    <property type="entry name" value="SCAVENGER RECEPTOR CLASS B TYPE-1 SR-B1"/>
    <property type="match status" value="1"/>
</dbReference>
<dbReference type="AlphaFoldDB" id="A0A077ZXF7"/>
<evidence type="ECO:0000256" key="2">
    <source>
        <dbReference type="ARBA" id="ARBA00010532"/>
    </source>
</evidence>
<dbReference type="GO" id="GO:0016020">
    <property type="term" value="C:membrane"/>
    <property type="evidence" value="ECO:0007669"/>
    <property type="project" value="UniProtKB-SubCell"/>
</dbReference>
<dbReference type="PANTHER" id="PTHR11923:SF51">
    <property type="entry name" value="LYSOSOME MEMBRANE PROTEIN 2"/>
    <property type="match status" value="1"/>
</dbReference>
<dbReference type="EMBL" id="CCKQ01002804">
    <property type="protein sequence ID" value="CDW73912.1"/>
    <property type="molecule type" value="Genomic_DNA"/>
</dbReference>
<keyword evidence="9" id="KW-1185">Reference proteome</keyword>
<keyword evidence="3 7" id="KW-0812">Transmembrane</keyword>
<keyword evidence="8" id="KW-0675">Receptor</keyword>
<evidence type="ECO:0000256" key="7">
    <source>
        <dbReference type="SAM" id="Phobius"/>
    </source>
</evidence>
<dbReference type="OrthoDB" id="284331at2759"/>
<accession>A0A077ZXF7</accession>
<dbReference type="GO" id="GO:0005044">
    <property type="term" value="F:scavenger receptor activity"/>
    <property type="evidence" value="ECO:0007669"/>
    <property type="project" value="TreeGrafter"/>
</dbReference>
<name>A0A077ZXF7_STYLE</name>
<dbReference type="InterPro" id="IPR002159">
    <property type="entry name" value="CD36_fam"/>
</dbReference>
<sequence length="1030" mass="120496">MSQKSREFGILRQENKEDWMSVPGKNNITTHQIFNVYECLNYDDVIFNGQMPDLMMYGPFYYREHMNYTQPENWDVDITVPGQSKSYKGIYMNQNFHSVFDEVATGDNTDDFNIRIRQLNNAAQIIWHTKVNQLDWELSLQVVLEGLGKNLVKEFAHYHILKKYVTTIDSINRNFMPNNPASQIQLDSLYSDHEWGLRYLASYQRWESLSYDAEPVEYYSIQNELRDHFGLSIEQIQETQQNWNKYMNEGKQLIYSQQTSDNKGDQAVAYWQWADSHTTRDVFDKDNRTNSTTERTETVTGFPELAYFKNQYLLPILKEQNKKVYDEFKDIELFEDRSQSGGKNYEYLLNLTSSGDPPDETSLFNIDTLKKLNQAGSKTMDLFENPTTDLEYLGLNFLNDVTKTLKLNNNRQTYLIYLWLKYCQQLTYNLDQISPQVRTLAELGSKAIKYSIRRMEQELPVLIFSKRFRQVFDYSMGCPTYYVNNFGFPSEIAFDLCHGGKLKIMTFSFQDQLTTCKAWINIYFNGFSYDPEYYADLVFLTGYNDDQIKQILYSDKFRFKSYMTFLISNPIYLQYKNNCSLKYAPELGYYLDKSGQEQFNLDFKTVNQLMKKDGLFCKQIIANILISQQTTTYSNAFNTDQFRKFLRYITLEEGLKGLYVLRTPNETIGGYIDPLFYQYNQIPVYMGGNQTHSTEQSYKSPRQAPSRGSVAFFTGADGDYLEVKKYARWQNHDDIVVIRKSYDTIWDLDENNAIRPWSQIVYLDGTDSYQFHPDVSEDETLSAFSPLLCRVIQFQYLGRDKQNYGRIQAMKFKVADYFMMAGRLIQDNIKFWIQINNTQPLQSIYDAPVLASKGNFLNLDSAQLVNIPSIITVDYDNVTPDPIEDDSYITVDRYSGLTLIRKIRNQFNMQIMRIQLLFDFIDDQDMFIVPFFYHKRETVLSKQQAQDLLGDLYSNLDGRITGLVTFIISGSVLLVISMILLCCYKKTKRLEILGIDDKYENLEEAQIGDLNVVNTIITTNSSRHNSKYGN</sequence>
<dbReference type="Pfam" id="PF01130">
    <property type="entry name" value="CD36"/>
    <property type="match status" value="1"/>
</dbReference>
<evidence type="ECO:0000256" key="4">
    <source>
        <dbReference type="ARBA" id="ARBA00022989"/>
    </source>
</evidence>
<evidence type="ECO:0000313" key="8">
    <source>
        <dbReference type="EMBL" id="CDW73912.1"/>
    </source>
</evidence>
<feature type="transmembrane region" description="Helical" evidence="7">
    <location>
        <begin position="963"/>
        <end position="984"/>
    </location>
</feature>
<evidence type="ECO:0000256" key="1">
    <source>
        <dbReference type="ARBA" id="ARBA00004370"/>
    </source>
</evidence>
<dbReference type="GO" id="GO:0005737">
    <property type="term" value="C:cytoplasm"/>
    <property type="evidence" value="ECO:0007669"/>
    <property type="project" value="TreeGrafter"/>
</dbReference>
<gene>
    <name evidence="8" type="primary">Contig9497.g10160</name>
    <name evidence="8" type="ORF">STYLEM_2902</name>
</gene>
<protein>
    <submittedName>
        <fullName evidence="8">Scavenger receptor class member 2</fullName>
    </submittedName>
</protein>
<reference evidence="8 9" key="1">
    <citation type="submission" date="2014-06" db="EMBL/GenBank/DDBJ databases">
        <authorList>
            <person name="Swart Estienne"/>
        </authorList>
    </citation>
    <scope>NUCLEOTIDE SEQUENCE [LARGE SCALE GENOMIC DNA]</scope>
    <source>
        <strain evidence="8 9">130c</strain>
    </source>
</reference>
<evidence type="ECO:0000256" key="3">
    <source>
        <dbReference type="ARBA" id="ARBA00022692"/>
    </source>
</evidence>
<dbReference type="InParanoid" id="A0A077ZXF7"/>
<keyword evidence="6" id="KW-0325">Glycoprotein</keyword>
<organism evidence="8 9">
    <name type="scientific">Stylonychia lemnae</name>
    <name type="common">Ciliate</name>
    <dbReference type="NCBI Taxonomy" id="5949"/>
    <lineage>
        <taxon>Eukaryota</taxon>
        <taxon>Sar</taxon>
        <taxon>Alveolata</taxon>
        <taxon>Ciliophora</taxon>
        <taxon>Intramacronucleata</taxon>
        <taxon>Spirotrichea</taxon>
        <taxon>Stichotrichia</taxon>
        <taxon>Sporadotrichida</taxon>
        <taxon>Oxytrichidae</taxon>
        <taxon>Stylonychinae</taxon>
        <taxon>Stylonychia</taxon>
    </lineage>
</organism>
<keyword evidence="5 7" id="KW-0472">Membrane</keyword>
<comment type="subcellular location">
    <subcellularLocation>
        <location evidence="1">Membrane</location>
    </subcellularLocation>
</comment>
<proteinExistence type="inferred from homology"/>
<evidence type="ECO:0000256" key="6">
    <source>
        <dbReference type="ARBA" id="ARBA00023180"/>
    </source>
</evidence>
<keyword evidence="4 7" id="KW-1133">Transmembrane helix</keyword>